<name>A0A8S5NHM9_9CAUD</name>
<protein>
    <submittedName>
        <fullName evidence="1">Uncharacterized protein</fullName>
    </submittedName>
</protein>
<proteinExistence type="predicted"/>
<accession>A0A8S5NHM9</accession>
<organism evidence="1">
    <name type="scientific">Siphoviridae sp. cttpk5</name>
    <dbReference type="NCBI Taxonomy" id="2826496"/>
    <lineage>
        <taxon>Viruses</taxon>
        <taxon>Duplodnaviria</taxon>
        <taxon>Heunggongvirae</taxon>
        <taxon>Uroviricota</taxon>
        <taxon>Caudoviricetes</taxon>
    </lineage>
</organism>
<sequence>MPAPLAEKRRGLWFVQAVGAVPTPQPYPRAP</sequence>
<reference evidence="1" key="1">
    <citation type="journal article" date="2021" name="Proc. Natl. Acad. Sci. U.S.A.">
        <title>A Catalog of Tens of Thousands of Viruses from Human Metagenomes Reveals Hidden Associations with Chronic Diseases.</title>
        <authorList>
            <person name="Tisza M.J."/>
            <person name="Buck C.B."/>
        </authorList>
    </citation>
    <scope>NUCLEOTIDE SEQUENCE</scope>
    <source>
        <strain evidence="1">Cttpk5</strain>
    </source>
</reference>
<dbReference type="EMBL" id="BK015174">
    <property type="protein sequence ID" value="DAD94177.1"/>
    <property type="molecule type" value="Genomic_DNA"/>
</dbReference>
<evidence type="ECO:0000313" key="1">
    <source>
        <dbReference type="EMBL" id="DAD94177.1"/>
    </source>
</evidence>